<dbReference type="InterPro" id="IPR001192">
    <property type="entry name" value="PI-PLC_fam"/>
</dbReference>
<dbReference type="PROSITE" id="PS50007">
    <property type="entry name" value="PIPLC_X_DOMAIN"/>
    <property type="match status" value="1"/>
</dbReference>
<organism evidence="2 4">
    <name type="scientific">Rotaria socialis</name>
    <dbReference type="NCBI Taxonomy" id="392032"/>
    <lineage>
        <taxon>Eukaryota</taxon>
        <taxon>Metazoa</taxon>
        <taxon>Spiralia</taxon>
        <taxon>Gnathifera</taxon>
        <taxon>Rotifera</taxon>
        <taxon>Eurotatoria</taxon>
        <taxon>Bdelloidea</taxon>
        <taxon>Philodinida</taxon>
        <taxon>Philodinidae</taxon>
        <taxon>Rotaria</taxon>
    </lineage>
</organism>
<dbReference type="Pfam" id="PF00388">
    <property type="entry name" value="PI-PLC-X"/>
    <property type="match status" value="1"/>
</dbReference>
<dbReference type="InterPro" id="IPR017946">
    <property type="entry name" value="PLC-like_Pdiesterase_TIM-brl"/>
</dbReference>
<dbReference type="GO" id="GO:0004435">
    <property type="term" value="F:phosphatidylinositol-4,5-bisphosphate phospholipase C activity"/>
    <property type="evidence" value="ECO:0007669"/>
    <property type="project" value="TreeGrafter"/>
</dbReference>
<dbReference type="PANTHER" id="PTHR10336">
    <property type="entry name" value="PHOSPHOINOSITIDE-SPECIFIC PHOSPHOLIPASE C FAMILY PROTEIN"/>
    <property type="match status" value="1"/>
</dbReference>
<proteinExistence type="predicted"/>
<feature type="domain" description="Phosphatidylinositol-specific phospholipase C X" evidence="1">
    <location>
        <begin position="5"/>
        <end position="73"/>
    </location>
</feature>
<evidence type="ECO:0000313" key="2">
    <source>
        <dbReference type="EMBL" id="CAF5117652.1"/>
    </source>
</evidence>
<accession>A0A822F5M0</accession>
<feature type="non-terminal residue" evidence="2">
    <location>
        <position position="1"/>
    </location>
</feature>
<protein>
    <recommendedName>
        <fullName evidence="1">Phosphatidylinositol-specific phospholipase C X domain-containing protein</fullName>
    </recommendedName>
</protein>
<sequence>FSYRYLFYGQLSGESNPEAYNRALLAGCRAVELDCYDGSDGKPIVTHGYTLVKPCSFESIIRYMEPNLFKTSP</sequence>
<reference evidence="2" key="1">
    <citation type="submission" date="2021-02" db="EMBL/GenBank/DDBJ databases">
        <authorList>
            <person name="Nowell W R."/>
        </authorList>
    </citation>
    <scope>NUCLEOTIDE SEQUENCE</scope>
</reference>
<dbReference type="Gene3D" id="3.20.20.190">
    <property type="entry name" value="Phosphatidylinositol (PI) phosphodiesterase"/>
    <property type="match status" value="1"/>
</dbReference>
<gene>
    <name evidence="2" type="ORF">QYT958_LOCUS45853</name>
    <name evidence="3" type="ORF">QYT958_LOCUS47786</name>
</gene>
<dbReference type="SUPFAM" id="SSF51695">
    <property type="entry name" value="PLC-like phosphodiesterases"/>
    <property type="match status" value="1"/>
</dbReference>
<dbReference type="GO" id="GO:0035556">
    <property type="term" value="P:intracellular signal transduction"/>
    <property type="evidence" value="ECO:0007669"/>
    <property type="project" value="InterPro"/>
</dbReference>
<evidence type="ECO:0000313" key="3">
    <source>
        <dbReference type="EMBL" id="CAF5142109.1"/>
    </source>
</evidence>
<evidence type="ECO:0000259" key="1">
    <source>
        <dbReference type="Pfam" id="PF00388"/>
    </source>
</evidence>
<dbReference type="GO" id="GO:0006629">
    <property type="term" value="P:lipid metabolic process"/>
    <property type="evidence" value="ECO:0007669"/>
    <property type="project" value="InterPro"/>
</dbReference>
<dbReference type="InterPro" id="IPR000909">
    <property type="entry name" value="PLipase_C_PInositol-sp_X_dom"/>
</dbReference>
<dbReference type="EMBL" id="CAJOBR010078552">
    <property type="protein sequence ID" value="CAF5117652.1"/>
    <property type="molecule type" value="Genomic_DNA"/>
</dbReference>
<dbReference type="AlphaFoldDB" id="A0A822F5M0"/>
<evidence type="ECO:0000313" key="4">
    <source>
        <dbReference type="Proteomes" id="UP000663848"/>
    </source>
</evidence>
<dbReference type="EMBL" id="CAJOBR010091919">
    <property type="protein sequence ID" value="CAF5142109.1"/>
    <property type="molecule type" value="Genomic_DNA"/>
</dbReference>
<dbReference type="Proteomes" id="UP000663848">
    <property type="component" value="Unassembled WGS sequence"/>
</dbReference>
<name>A0A822F5M0_9BILA</name>
<comment type="caution">
    <text evidence="2">The sequence shown here is derived from an EMBL/GenBank/DDBJ whole genome shotgun (WGS) entry which is preliminary data.</text>
</comment>